<accession>A0AAV0E230</accession>
<evidence type="ECO:0000256" key="3">
    <source>
        <dbReference type="ARBA" id="ARBA00038471"/>
    </source>
</evidence>
<proteinExistence type="inferred from homology"/>
<evidence type="ECO:0000256" key="4">
    <source>
        <dbReference type="SAM" id="SignalP"/>
    </source>
</evidence>
<feature type="signal peptide" evidence="4">
    <location>
        <begin position="1"/>
        <end position="26"/>
    </location>
</feature>
<keyword evidence="2" id="KW-1015">Disulfide bond</keyword>
<dbReference type="Pfam" id="PF04043">
    <property type="entry name" value="PMEI"/>
    <property type="match status" value="1"/>
</dbReference>
<dbReference type="InterPro" id="IPR034086">
    <property type="entry name" value="PMEI_plant"/>
</dbReference>
<dbReference type="InterPro" id="IPR052421">
    <property type="entry name" value="PCW_Enzyme_Inhibitor"/>
</dbReference>
<evidence type="ECO:0000313" key="7">
    <source>
        <dbReference type="Proteomes" id="UP001152523"/>
    </source>
</evidence>
<evidence type="ECO:0000259" key="5">
    <source>
        <dbReference type="SMART" id="SM00856"/>
    </source>
</evidence>
<organism evidence="6 7">
    <name type="scientific">Cuscuta epithymum</name>
    <dbReference type="NCBI Taxonomy" id="186058"/>
    <lineage>
        <taxon>Eukaryota</taxon>
        <taxon>Viridiplantae</taxon>
        <taxon>Streptophyta</taxon>
        <taxon>Embryophyta</taxon>
        <taxon>Tracheophyta</taxon>
        <taxon>Spermatophyta</taxon>
        <taxon>Magnoliopsida</taxon>
        <taxon>eudicotyledons</taxon>
        <taxon>Gunneridae</taxon>
        <taxon>Pentapetalae</taxon>
        <taxon>asterids</taxon>
        <taxon>lamiids</taxon>
        <taxon>Solanales</taxon>
        <taxon>Convolvulaceae</taxon>
        <taxon>Cuscuteae</taxon>
        <taxon>Cuscuta</taxon>
        <taxon>Cuscuta subgen. Cuscuta</taxon>
    </lineage>
</organism>
<evidence type="ECO:0000256" key="1">
    <source>
        <dbReference type="ARBA" id="ARBA00022729"/>
    </source>
</evidence>
<keyword evidence="7" id="KW-1185">Reference proteome</keyword>
<dbReference type="Proteomes" id="UP001152523">
    <property type="component" value="Unassembled WGS sequence"/>
</dbReference>
<feature type="chain" id="PRO_5043773715" description="Pectinesterase inhibitor domain-containing protein" evidence="4">
    <location>
        <begin position="27"/>
        <end position="182"/>
    </location>
</feature>
<evidence type="ECO:0000256" key="2">
    <source>
        <dbReference type="ARBA" id="ARBA00023157"/>
    </source>
</evidence>
<name>A0AAV0E230_9ASTE</name>
<dbReference type="NCBIfam" id="TIGR01614">
    <property type="entry name" value="PME_inhib"/>
    <property type="match status" value="1"/>
</dbReference>
<comment type="similarity">
    <text evidence="3">Belongs to the PMEI family.</text>
</comment>
<dbReference type="EMBL" id="CAMAPF010000233">
    <property type="protein sequence ID" value="CAH9114947.1"/>
    <property type="molecule type" value="Genomic_DNA"/>
</dbReference>
<dbReference type="InterPro" id="IPR006501">
    <property type="entry name" value="Pectinesterase_inhib_dom"/>
</dbReference>
<dbReference type="FunFam" id="1.20.140.40:FF:000008">
    <property type="entry name" value="Invertase/pectin methylesterase inhibitor family protein"/>
    <property type="match status" value="1"/>
</dbReference>
<dbReference type="AlphaFoldDB" id="A0AAV0E230"/>
<dbReference type="SMART" id="SM00856">
    <property type="entry name" value="PMEI"/>
    <property type="match status" value="1"/>
</dbReference>
<sequence>MTSSSHKLPIIFSFFLALVSFTTVNGDLIDTVCAKTLRPASCQQTLRSDPRSTTADLKGLGLVSVDIATKQAISGKALAQGLLNVNFDQRVKSAISSCLEKYDDSVFYLGQCSESLRSGNYGGLNFEASSAGNSIGACEDGFADLPKPEPRQLETANSNLQGVCDIVLVISNLLFKAKRFIN</sequence>
<dbReference type="Gene3D" id="1.20.140.40">
    <property type="entry name" value="Invertase/pectin methylesterase inhibitor family protein"/>
    <property type="match status" value="1"/>
</dbReference>
<dbReference type="CDD" id="cd15797">
    <property type="entry name" value="PMEI"/>
    <property type="match status" value="1"/>
</dbReference>
<protein>
    <recommendedName>
        <fullName evidence="5">Pectinesterase inhibitor domain-containing protein</fullName>
    </recommendedName>
</protein>
<dbReference type="PANTHER" id="PTHR36710:SF4">
    <property type="entry name" value="PLANT INVERTASE_PECTIN METHYLESTERASE INHIBITOR SUPERFAMILY PROTEIN"/>
    <property type="match status" value="1"/>
</dbReference>
<keyword evidence="1 4" id="KW-0732">Signal</keyword>
<comment type="caution">
    <text evidence="6">The sequence shown here is derived from an EMBL/GenBank/DDBJ whole genome shotgun (WGS) entry which is preliminary data.</text>
</comment>
<gene>
    <name evidence="6" type="ORF">CEPIT_LOCUS20907</name>
</gene>
<dbReference type="PANTHER" id="PTHR36710">
    <property type="entry name" value="PECTINESTERASE INHIBITOR-LIKE"/>
    <property type="match status" value="1"/>
</dbReference>
<dbReference type="InterPro" id="IPR035513">
    <property type="entry name" value="Invertase/methylesterase_inhib"/>
</dbReference>
<reference evidence="6" key="1">
    <citation type="submission" date="2022-07" db="EMBL/GenBank/DDBJ databases">
        <authorList>
            <person name="Macas J."/>
            <person name="Novak P."/>
            <person name="Neumann P."/>
        </authorList>
    </citation>
    <scope>NUCLEOTIDE SEQUENCE</scope>
</reference>
<dbReference type="GO" id="GO:0046910">
    <property type="term" value="F:pectinesterase inhibitor activity"/>
    <property type="evidence" value="ECO:0007669"/>
    <property type="project" value="InterPro"/>
</dbReference>
<evidence type="ECO:0000313" key="6">
    <source>
        <dbReference type="EMBL" id="CAH9114947.1"/>
    </source>
</evidence>
<feature type="domain" description="Pectinesterase inhibitor" evidence="5">
    <location>
        <begin position="24"/>
        <end position="170"/>
    </location>
</feature>
<dbReference type="SUPFAM" id="SSF101148">
    <property type="entry name" value="Plant invertase/pectin methylesterase inhibitor"/>
    <property type="match status" value="1"/>
</dbReference>